<keyword evidence="3 4" id="KW-0456">Lyase</keyword>
<dbReference type="CDD" id="cd00913">
    <property type="entry name" value="PCD_DCoH_subfamily_a"/>
    <property type="match status" value="1"/>
</dbReference>
<evidence type="ECO:0000256" key="2">
    <source>
        <dbReference type="ARBA" id="ARBA00006472"/>
    </source>
</evidence>
<evidence type="ECO:0000313" key="5">
    <source>
        <dbReference type="EMBL" id="WMS88995.1"/>
    </source>
</evidence>
<dbReference type="InterPro" id="IPR036428">
    <property type="entry name" value="PCD_sf"/>
</dbReference>
<dbReference type="Gene3D" id="3.30.1360.20">
    <property type="entry name" value="Transcriptional coactivator/pterin dehydratase"/>
    <property type="match status" value="1"/>
</dbReference>
<comment type="similarity">
    <text evidence="2 4">Belongs to the pterin-4-alpha-carbinolamine dehydratase family.</text>
</comment>
<dbReference type="EC" id="4.2.1.96" evidence="4"/>
<organism evidence="5 6">
    <name type="scientific">Pleionea litopenaei</name>
    <dbReference type="NCBI Taxonomy" id="3070815"/>
    <lineage>
        <taxon>Bacteria</taxon>
        <taxon>Pseudomonadati</taxon>
        <taxon>Pseudomonadota</taxon>
        <taxon>Gammaproteobacteria</taxon>
        <taxon>Oceanospirillales</taxon>
        <taxon>Pleioneaceae</taxon>
        <taxon>Pleionea</taxon>
    </lineage>
</organism>
<evidence type="ECO:0000256" key="4">
    <source>
        <dbReference type="HAMAP-Rule" id="MF_00434"/>
    </source>
</evidence>
<protein>
    <recommendedName>
        <fullName evidence="4">Putative pterin-4-alpha-carbinolamine dehydratase</fullName>
        <shortName evidence="4">PHS</shortName>
        <ecNumber evidence="4">4.2.1.96</ecNumber>
    </recommendedName>
    <alternativeName>
        <fullName evidence="4">4-alpha-hydroxy-tetrahydropterin dehydratase</fullName>
    </alternativeName>
    <alternativeName>
        <fullName evidence="4">Pterin carbinolamine dehydratase</fullName>
        <shortName evidence="4">PCD</shortName>
    </alternativeName>
</protein>
<gene>
    <name evidence="5" type="ORF">Q9312_08780</name>
</gene>
<evidence type="ECO:0000256" key="3">
    <source>
        <dbReference type="ARBA" id="ARBA00023239"/>
    </source>
</evidence>
<dbReference type="EMBL" id="CP133548">
    <property type="protein sequence ID" value="WMS88995.1"/>
    <property type="molecule type" value="Genomic_DNA"/>
</dbReference>
<dbReference type="PANTHER" id="PTHR12599">
    <property type="entry name" value="PTERIN-4-ALPHA-CARBINOLAMINE DEHYDRATASE"/>
    <property type="match status" value="1"/>
</dbReference>
<evidence type="ECO:0000256" key="1">
    <source>
        <dbReference type="ARBA" id="ARBA00001554"/>
    </source>
</evidence>
<dbReference type="Pfam" id="PF01329">
    <property type="entry name" value="Pterin_4a"/>
    <property type="match status" value="1"/>
</dbReference>
<dbReference type="HAMAP" id="MF_00434">
    <property type="entry name" value="Pterin_4_alpha"/>
    <property type="match status" value="1"/>
</dbReference>
<dbReference type="RefSeq" id="WP_309204224.1">
    <property type="nucleotide sequence ID" value="NZ_CP133548.1"/>
</dbReference>
<dbReference type="KEGG" id="plei:Q9312_08780"/>
<dbReference type="Proteomes" id="UP001239782">
    <property type="component" value="Chromosome"/>
</dbReference>
<dbReference type="PANTHER" id="PTHR12599:SF0">
    <property type="entry name" value="PTERIN-4-ALPHA-CARBINOLAMINE DEHYDRATASE"/>
    <property type="match status" value="1"/>
</dbReference>
<reference evidence="5 6" key="1">
    <citation type="submission" date="2023-08" db="EMBL/GenBank/DDBJ databases">
        <title>Pleionea litopenaei sp. nov., isolated from stomach of juvenile Litopenaeus vannamei.</title>
        <authorList>
            <person name="Rho A.M."/>
            <person name="Hwang C.Y."/>
        </authorList>
    </citation>
    <scope>NUCLEOTIDE SEQUENCE [LARGE SCALE GENOMIC DNA]</scope>
    <source>
        <strain evidence="5 6">HL-JVS1</strain>
    </source>
</reference>
<proteinExistence type="inferred from homology"/>
<accession>A0AA51RWR8</accession>
<sequence length="122" mass="13927">MMSQLTQQQCRYDDEGKRPLELDEIKSLSEQVAAWTINSEGTRIVRQFNFKNYYHTMNFVNAIAWIANKEAHHPDLQVSYGHCEVTFTTHDSGNRLTINDFICAAKVDALMDAGNFGPKLVD</sequence>
<dbReference type="SUPFAM" id="SSF55248">
    <property type="entry name" value="PCD-like"/>
    <property type="match status" value="1"/>
</dbReference>
<dbReference type="AlphaFoldDB" id="A0AA51RWR8"/>
<evidence type="ECO:0000313" key="6">
    <source>
        <dbReference type="Proteomes" id="UP001239782"/>
    </source>
</evidence>
<dbReference type="InterPro" id="IPR001533">
    <property type="entry name" value="Pterin_deHydtase"/>
</dbReference>
<comment type="catalytic activity">
    <reaction evidence="1 4">
        <text>(4aS,6R)-4a-hydroxy-L-erythro-5,6,7,8-tetrahydrobiopterin = (6R)-L-erythro-6,7-dihydrobiopterin + H2O</text>
        <dbReference type="Rhea" id="RHEA:11920"/>
        <dbReference type="ChEBI" id="CHEBI:15377"/>
        <dbReference type="ChEBI" id="CHEBI:15642"/>
        <dbReference type="ChEBI" id="CHEBI:43120"/>
        <dbReference type="EC" id="4.2.1.96"/>
    </reaction>
</comment>
<dbReference type="GO" id="GO:0006729">
    <property type="term" value="P:tetrahydrobiopterin biosynthetic process"/>
    <property type="evidence" value="ECO:0007669"/>
    <property type="project" value="InterPro"/>
</dbReference>
<dbReference type="GO" id="GO:0008124">
    <property type="term" value="F:4-alpha-hydroxytetrahydrobiopterin dehydratase activity"/>
    <property type="evidence" value="ECO:0007669"/>
    <property type="project" value="UniProtKB-UniRule"/>
</dbReference>
<name>A0AA51RWR8_9GAMM</name>
<keyword evidence="6" id="KW-1185">Reference proteome</keyword>